<gene>
    <name evidence="2" type="ORF">MSAN_01535400</name>
</gene>
<dbReference type="SUPFAM" id="SSF81383">
    <property type="entry name" value="F-box domain"/>
    <property type="match status" value="1"/>
</dbReference>
<evidence type="ECO:0000259" key="1">
    <source>
        <dbReference type="Pfam" id="PF12937"/>
    </source>
</evidence>
<dbReference type="AlphaFoldDB" id="A0A8H6Y777"/>
<sequence length="441" mass="49711">MESMSATMLLSDLAPELIFSIFACCDISSVVSVGQTCRYLHTLAFDKSVWLGLLNNLRRKLILDHCTHDLEALSTDEMIGAVRRLLTGPQTWSPQNLDSYSAPQVTKRITLHPFGTGPGVLEWGHRAKLLPSGRYVLLNNSGTLECWNLGDDRVVWRYTTTIEHAEVYQFAAEERDIESTIMIVICVRAYPRNARRLYYVEIVSVDIQNGTRNCLLTARAPESEDHFLSEPVISGNFAAVIIDSGQTQHMIINWAAQSYFIVDGHPDTPSRIAFIPQHFILMNRSLDEKDQIHLISNDALSTYWVPITTRDDAKFSPIFAENIPKRSTFEDSHAEQTFADMHVHESPLREGDYRLWIHGSNRAAKGGLFSCTLSIPSNGEPQWFQRSRDGGYTVFSAAFSAPPKPARVKMPLFRGDYFGLAAYSGVLTYSTRSSIVLQYYK</sequence>
<name>A0A8H6Y777_9AGAR</name>
<dbReference type="EMBL" id="JACAZH010000012">
    <property type="protein sequence ID" value="KAF7353461.1"/>
    <property type="molecule type" value="Genomic_DNA"/>
</dbReference>
<organism evidence="2 3">
    <name type="scientific">Mycena sanguinolenta</name>
    <dbReference type="NCBI Taxonomy" id="230812"/>
    <lineage>
        <taxon>Eukaryota</taxon>
        <taxon>Fungi</taxon>
        <taxon>Dikarya</taxon>
        <taxon>Basidiomycota</taxon>
        <taxon>Agaricomycotina</taxon>
        <taxon>Agaricomycetes</taxon>
        <taxon>Agaricomycetidae</taxon>
        <taxon>Agaricales</taxon>
        <taxon>Marasmiineae</taxon>
        <taxon>Mycenaceae</taxon>
        <taxon>Mycena</taxon>
    </lineage>
</organism>
<evidence type="ECO:0000313" key="2">
    <source>
        <dbReference type="EMBL" id="KAF7353461.1"/>
    </source>
</evidence>
<reference evidence="2" key="1">
    <citation type="submission" date="2020-05" db="EMBL/GenBank/DDBJ databases">
        <title>Mycena genomes resolve the evolution of fungal bioluminescence.</title>
        <authorList>
            <person name="Tsai I.J."/>
        </authorList>
    </citation>
    <scope>NUCLEOTIDE SEQUENCE</scope>
    <source>
        <strain evidence="2">160909Yilan</strain>
    </source>
</reference>
<feature type="domain" description="F-box" evidence="1">
    <location>
        <begin position="15"/>
        <end position="50"/>
    </location>
</feature>
<evidence type="ECO:0000313" key="3">
    <source>
        <dbReference type="Proteomes" id="UP000623467"/>
    </source>
</evidence>
<keyword evidence="3" id="KW-1185">Reference proteome</keyword>
<accession>A0A8H6Y777</accession>
<dbReference type="Proteomes" id="UP000623467">
    <property type="component" value="Unassembled WGS sequence"/>
</dbReference>
<dbReference type="Pfam" id="PF12937">
    <property type="entry name" value="F-box-like"/>
    <property type="match status" value="1"/>
</dbReference>
<comment type="caution">
    <text evidence="2">The sequence shown here is derived from an EMBL/GenBank/DDBJ whole genome shotgun (WGS) entry which is preliminary data.</text>
</comment>
<proteinExistence type="predicted"/>
<dbReference type="OrthoDB" id="3034290at2759"/>
<dbReference type="InterPro" id="IPR036047">
    <property type="entry name" value="F-box-like_dom_sf"/>
</dbReference>
<dbReference type="Gene3D" id="1.20.1280.50">
    <property type="match status" value="1"/>
</dbReference>
<dbReference type="InterPro" id="IPR001810">
    <property type="entry name" value="F-box_dom"/>
</dbReference>
<protein>
    <recommendedName>
        <fullName evidence="1">F-box domain-containing protein</fullName>
    </recommendedName>
</protein>